<dbReference type="InterPro" id="IPR052026">
    <property type="entry name" value="ExeA_AAA_ATPase_DNA-bind"/>
</dbReference>
<proteinExistence type="predicted"/>
<dbReference type="Gene3D" id="1.10.260.40">
    <property type="entry name" value="lambda repressor-like DNA-binding domains"/>
    <property type="match status" value="1"/>
</dbReference>
<dbReference type="Proteomes" id="UP001173801">
    <property type="component" value="Unassembled WGS sequence"/>
</dbReference>
<protein>
    <submittedName>
        <fullName evidence="2">AAA family ATPase</fullName>
    </submittedName>
</protein>
<keyword evidence="3" id="KW-1185">Reference proteome</keyword>
<name>A0ABT7HMK2_9BACT</name>
<feature type="domain" description="AAA+ ATPase" evidence="1">
    <location>
        <begin position="93"/>
        <end position="233"/>
    </location>
</feature>
<dbReference type="RefSeq" id="WP_284936779.1">
    <property type="nucleotide sequence ID" value="NZ_JANURM010000002.1"/>
</dbReference>
<dbReference type="InterPro" id="IPR049945">
    <property type="entry name" value="AAA_22"/>
</dbReference>
<reference evidence="2" key="2">
    <citation type="journal article" date="2023" name="Microorganisms">
        <title>Isolation and Genomic Characteristics of Cat-Borne Campylobacter felis sp. nov. and Sheep-Borne Campylobacter ovis sp. nov.</title>
        <authorList>
            <person name="Wang H."/>
            <person name="Li Y."/>
            <person name="Gu Y."/>
            <person name="Zhou G."/>
            <person name="Chen X."/>
            <person name="Zhang X."/>
            <person name="Shao Z."/>
            <person name="Zhang J."/>
            <person name="Zhang M."/>
        </authorList>
    </citation>
    <scope>NUCLEOTIDE SEQUENCE</scope>
    <source>
        <strain evidence="2">PS10</strain>
    </source>
</reference>
<evidence type="ECO:0000313" key="2">
    <source>
        <dbReference type="EMBL" id="MDL0088139.1"/>
    </source>
</evidence>
<dbReference type="PANTHER" id="PTHR35894">
    <property type="entry name" value="GENERAL SECRETION PATHWAY PROTEIN A-RELATED"/>
    <property type="match status" value="1"/>
</dbReference>
<dbReference type="InterPro" id="IPR010982">
    <property type="entry name" value="Lambda_DNA-bd_dom_sf"/>
</dbReference>
<dbReference type="SUPFAM" id="SSF52540">
    <property type="entry name" value="P-loop containing nucleoside triphosphate hydrolases"/>
    <property type="match status" value="1"/>
</dbReference>
<dbReference type="PANTHER" id="PTHR35894:SF5">
    <property type="entry name" value="MU-LIKE PROPHAGE FLUMU DNA TRANSPOSITION PROTEIN B"/>
    <property type="match status" value="1"/>
</dbReference>
<dbReference type="SMART" id="SM00382">
    <property type="entry name" value="AAA"/>
    <property type="match status" value="1"/>
</dbReference>
<dbReference type="Pfam" id="PF13401">
    <property type="entry name" value="AAA_22"/>
    <property type="match status" value="1"/>
</dbReference>
<gene>
    <name evidence="2" type="ORF">NYG85_01945</name>
</gene>
<organism evidence="2 3">
    <name type="scientific">Campylobacter gastrosuis</name>
    <dbReference type="NCBI Taxonomy" id="2974576"/>
    <lineage>
        <taxon>Bacteria</taxon>
        <taxon>Pseudomonadati</taxon>
        <taxon>Campylobacterota</taxon>
        <taxon>Epsilonproteobacteria</taxon>
        <taxon>Campylobacterales</taxon>
        <taxon>Campylobacteraceae</taxon>
        <taxon>Campylobacter</taxon>
    </lineage>
</organism>
<accession>A0ABT7HMK2</accession>
<dbReference type="CDD" id="cd00009">
    <property type="entry name" value="AAA"/>
    <property type="match status" value="1"/>
</dbReference>
<evidence type="ECO:0000259" key="1">
    <source>
        <dbReference type="SMART" id="SM00382"/>
    </source>
</evidence>
<dbReference type="InterPro" id="IPR027417">
    <property type="entry name" value="P-loop_NTPase"/>
</dbReference>
<comment type="caution">
    <text evidence="2">The sequence shown here is derived from an EMBL/GenBank/DDBJ whole genome shotgun (WGS) entry which is preliminary data.</text>
</comment>
<dbReference type="EMBL" id="JANURM010000002">
    <property type="protein sequence ID" value="MDL0088139.1"/>
    <property type="molecule type" value="Genomic_DNA"/>
</dbReference>
<sequence>MQEIIVKLNEFLKDTGISASALARAIGVSGAVISQFRQGAYKGDAKSVATKIEKYISNYQNKSETKSAVLKDEVYASKDAKMAKFVISEAINEREIALIYGSAGTGKTTILKEFAKNSPNAVLIEATCHTTAKVLLEELCEALKIDGVSSINAKLKAVARFLKDNDKIILIDEAEHLPLRALEDLRRIYDFSHTTMVLCGTEILLNNLMGKNKELRQLYSRICGKWCMQGLSEAECEGFFGTGIYEYSKGNFRSSAKLYKKALRLAELNGCELDDEIIANATQMVILG</sequence>
<dbReference type="Gene3D" id="3.40.50.300">
    <property type="entry name" value="P-loop containing nucleotide triphosphate hydrolases"/>
    <property type="match status" value="1"/>
</dbReference>
<reference evidence="2" key="1">
    <citation type="submission" date="2022-08" db="EMBL/GenBank/DDBJ databases">
        <authorList>
            <person name="Wang H."/>
        </authorList>
    </citation>
    <scope>NUCLEOTIDE SEQUENCE</scope>
    <source>
        <strain evidence="2">PS10</strain>
    </source>
</reference>
<evidence type="ECO:0000313" key="3">
    <source>
        <dbReference type="Proteomes" id="UP001173801"/>
    </source>
</evidence>
<dbReference type="InterPro" id="IPR003593">
    <property type="entry name" value="AAA+_ATPase"/>
</dbReference>